<dbReference type="GO" id="GO:0016020">
    <property type="term" value="C:membrane"/>
    <property type="evidence" value="ECO:0007669"/>
    <property type="project" value="GOC"/>
</dbReference>
<dbReference type="EMBL" id="JACEFO010000699">
    <property type="protein sequence ID" value="KAF8760550.1"/>
    <property type="molecule type" value="Genomic_DNA"/>
</dbReference>
<evidence type="ECO:0000313" key="5">
    <source>
        <dbReference type="Proteomes" id="UP000636709"/>
    </source>
</evidence>
<dbReference type="InterPro" id="IPR004147">
    <property type="entry name" value="ABC1_dom"/>
</dbReference>
<dbReference type="PANTHER" id="PTHR10566:SF113">
    <property type="entry name" value="PROTEIN ACTIVITY OF BC1 COMPLEX KINASE 7, CHLOROPLASTIC"/>
    <property type="match status" value="1"/>
</dbReference>
<dbReference type="InterPro" id="IPR050154">
    <property type="entry name" value="UbiB_kinase"/>
</dbReference>
<feature type="domain" description="ABC1 atypical kinase-like" evidence="3">
    <location>
        <begin position="241"/>
        <end position="487"/>
    </location>
</feature>
<dbReference type="Pfam" id="PF03109">
    <property type="entry name" value="ABC1"/>
    <property type="match status" value="1"/>
</dbReference>
<name>A0A835KNX3_9POAL</name>
<comment type="caution">
    <text evidence="4">The sequence shown here is derived from an EMBL/GenBank/DDBJ whole genome shotgun (WGS) entry which is preliminary data.</text>
</comment>
<comment type="similarity">
    <text evidence="1">Belongs to the protein kinase superfamily. ADCK protein kinase family.</text>
</comment>
<dbReference type="PANTHER" id="PTHR10566">
    <property type="entry name" value="CHAPERONE-ACTIVITY OF BC1 COMPLEX CABC1 -RELATED"/>
    <property type="match status" value="1"/>
</dbReference>
<feature type="transmembrane region" description="Helical" evidence="2">
    <location>
        <begin position="677"/>
        <end position="694"/>
    </location>
</feature>
<organism evidence="4 5">
    <name type="scientific">Digitaria exilis</name>
    <dbReference type="NCBI Taxonomy" id="1010633"/>
    <lineage>
        <taxon>Eukaryota</taxon>
        <taxon>Viridiplantae</taxon>
        <taxon>Streptophyta</taxon>
        <taxon>Embryophyta</taxon>
        <taxon>Tracheophyta</taxon>
        <taxon>Spermatophyta</taxon>
        <taxon>Magnoliopsida</taxon>
        <taxon>Liliopsida</taxon>
        <taxon>Poales</taxon>
        <taxon>Poaceae</taxon>
        <taxon>PACMAD clade</taxon>
        <taxon>Panicoideae</taxon>
        <taxon>Panicodae</taxon>
        <taxon>Paniceae</taxon>
        <taxon>Anthephorinae</taxon>
        <taxon>Digitaria</taxon>
    </lineage>
</organism>
<dbReference type="OrthoDB" id="427480at2759"/>
<dbReference type="Proteomes" id="UP000636709">
    <property type="component" value="Unassembled WGS sequence"/>
</dbReference>
<evidence type="ECO:0000256" key="2">
    <source>
        <dbReference type="SAM" id="Phobius"/>
    </source>
</evidence>
<keyword evidence="2" id="KW-1133">Transmembrane helix</keyword>
<keyword evidence="2" id="KW-0472">Membrane</keyword>
<dbReference type="InterPro" id="IPR011009">
    <property type="entry name" value="Kinase-like_dom_sf"/>
</dbReference>
<evidence type="ECO:0000313" key="4">
    <source>
        <dbReference type="EMBL" id="KAF8760550.1"/>
    </source>
</evidence>
<keyword evidence="5" id="KW-1185">Reference proteome</keyword>
<dbReference type="SUPFAM" id="SSF56112">
    <property type="entry name" value="Protein kinase-like (PK-like)"/>
    <property type="match status" value="1"/>
</dbReference>
<dbReference type="AlphaFoldDB" id="A0A835KNX3"/>
<accession>A0A835KNX3</accession>
<sequence length="710" mass="80321">MMVPDLSFSASISSVKLPWYSASKCDTIWVKRTRKFRAEARTAESGKYGTNGRATKMVPTTELRRTNGGCLIRSGTVNGSPNRTVNGSTKAIINGSAKIVINGTPKMAVNGTSLVKGSKTSSLVKTQKHTRLKDDPFQEELKILPSDEGFSWAKDNYNSVQRSIDIWSFVLSFRVRVLFDNAKWAYPGGFSEENQKVRRQKTASWLREQVLQLGPTFIKLGQLSSTRSDLFPREFVDELAKLQDRVPAFSPEKAKAFIEKEMGCSIDVVYKEFEERPIAAASLGQVHRAVLHNGERVAVKVQRPGLKKLFDIDLRNLKLVAEYFQRSETFGGPSRDWIGIYEECSKILYEEIDYINEGKNADRFRRDFRNIKWVRVPLIMWDYTTEKVLTLEYVPGIKINNLDVLDNQGYSRSLIASRAIESYLIQILKTGFFHADPHPGNLAVEKDGSLIYYDFGMMGEIKSFTRERLLSLFYSVYEKDANKVMKALIDLEALQPTGDLSPVRRSIQFFLDNLLRQTPDQQQTLAAIGEDLFAIAQDQPFRFPSTFTFVIRAFSTLEGIGYILDPDFSFVKVAAPYAQELLDLKQRQRSAPELVQEIRKQANDARDSTISMPYRIQKIEDFVGQLESGDLKLRVRVLESERAARKATVLQMATMYTALGGTLLNVGVTLSSQGNQIIANGSFVCAGIFLALLIRSMQRVKKIDKFETMI</sequence>
<reference evidence="4" key="1">
    <citation type="submission" date="2020-07" db="EMBL/GenBank/DDBJ databases">
        <title>Genome sequence and genetic diversity analysis of an under-domesticated orphan crop, white fonio (Digitaria exilis).</title>
        <authorList>
            <person name="Bennetzen J.L."/>
            <person name="Chen S."/>
            <person name="Ma X."/>
            <person name="Wang X."/>
            <person name="Yssel A.E.J."/>
            <person name="Chaluvadi S.R."/>
            <person name="Johnson M."/>
            <person name="Gangashetty P."/>
            <person name="Hamidou F."/>
            <person name="Sanogo M.D."/>
            <person name="Zwaenepoel A."/>
            <person name="Wallace J."/>
            <person name="Van De Peer Y."/>
            <person name="Van Deynze A."/>
        </authorList>
    </citation>
    <scope>NUCLEOTIDE SEQUENCE</scope>
    <source>
        <tissue evidence="4">Leaves</tissue>
    </source>
</reference>
<evidence type="ECO:0000256" key="1">
    <source>
        <dbReference type="ARBA" id="ARBA00009670"/>
    </source>
</evidence>
<dbReference type="CDD" id="cd05121">
    <property type="entry name" value="ABC1_ADCK3-like"/>
    <property type="match status" value="1"/>
</dbReference>
<proteinExistence type="inferred from homology"/>
<gene>
    <name evidence="4" type="ORF">HU200_010063</name>
</gene>
<keyword evidence="2" id="KW-0812">Transmembrane</keyword>
<dbReference type="GO" id="GO:1901031">
    <property type="term" value="P:regulation of response to reactive oxygen species"/>
    <property type="evidence" value="ECO:0007669"/>
    <property type="project" value="TreeGrafter"/>
</dbReference>
<dbReference type="GO" id="GO:0046467">
    <property type="term" value="P:membrane lipid biosynthetic process"/>
    <property type="evidence" value="ECO:0007669"/>
    <property type="project" value="TreeGrafter"/>
</dbReference>
<evidence type="ECO:0000259" key="3">
    <source>
        <dbReference type="Pfam" id="PF03109"/>
    </source>
</evidence>
<protein>
    <recommendedName>
        <fullName evidence="3">ABC1 atypical kinase-like domain-containing protein</fullName>
    </recommendedName>
</protein>